<name>A0A657PZF9_9GAMM</name>
<evidence type="ECO:0000256" key="1">
    <source>
        <dbReference type="SAM" id="MobiDB-lite"/>
    </source>
</evidence>
<dbReference type="EMBL" id="PQCO01000326">
    <property type="protein sequence ID" value="PUD98064.1"/>
    <property type="molecule type" value="Genomic_DNA"/>
</dbReference>
<accession>A0A657PZF9</accession>
<sequence length="68" mass="7015">MAVLSPAAQRLASASGPDRTTEIESPEQANSLVERLRNQFRDSGGAALAAQGGLNAQQLRAILEAAPA</sequence>
<reference evidence="2 3" key="1">
    <citation type="submission" date="2018-01" db="EMBL/GenBank/DDBJ databases">
        <title>Novel co-symbiosis in the lucinid bivalve Phacoides pectinatus.</title>
        <authorList>
            <person name="Lim S.J."/>
            <person name="Davis B.G."/>
            <person name="Gill D.E."/>
            <person name="Engel A.S."/>
            <person name="Anderson L.C."/>
            <person name="Campbell B.J."/>
        </authorList>
    </citation>
    <scope>NUCLEOTIDE SEQUENCE [LARGE SCALE GENOMIC DNA]</scope>
    <source>
        <strain evidence="2">N3_P5</strain>
    </source>
</reference>
<organism evidence="2 3">
    <name type="scientific">Candidatus Sedimenticola endophacoides</name>
    <dbReference type="NCBI Taxonomy" id="2548426"/>
    <lineage>
        <taxon>Bacteria</taxon>
        <taxon>Pseudomonadati</taxon>
        <taxon>Pseudomonadota</taxon>
        <taxon>Gammaproteobacteria</taxon>
        <taxon>Chromatiales</taxon>
        <taxon>Sedimenticolaceae</taxon>
        <taxon>Sedimenticola</taxon>
    </lineage>
</organism>
<gene>
    <name evidence="2" type="ORF">C3L24_13480</name>
</gene>
<evidence type="ECO:0000313" key="2">
    <source>
        <dbReference type="EMBL" id="PUD98064.1"/>
    </source>
</evidence>
<evidence type="ECO:0000313" key="3">
    <source>
        <dbReference type="Proteomes" id="UP000250928"/>
    </source>
</evidence>
<comment type="caution">
    <text evidence="2">The sequence shown here is derived from an EMBL/GenBank/DDBJ whole genome shotgun (WGS) entry which is preliminary data.</text>
</comment>
<feature type="region of interest" description="Disordered" evidence="1">
    <location>
        <begin position="1"/>
        <end position="29"/>
    </location>
</feature>
<protein>
    <submittedName>
        <fullName evidence="2">Uncharacterized protein</fullName>
    </submittedName>
</protein>
<proteinExistence type="predicted"/>
<dbReference type="Proteomes" id="UP000250928">
    <property type="component" value="Unassembled WGS sequence"/>
</dbReference>
<dbReference type="AlphaFoldDB" id="A0A657PZF9"/>